<dbReference type="Proteomes" id="UP000199682">
    <property type="component" value="Unassembled WGS sequence"/>
</dbReference>
<evidence type="ECO:0008006" key="4">
    <source>
        <dbReference type="Google" id="ProtNLM"/>
    </source>
</evidence>
<dbReference type="RefSeq" id="WP_256334863.1">
    <property type="nucleotide sequence ID" value="NZ_FNET01000010.1"/>
</dbReference>
<sequence>MARKILAMAAVAAALVTTAVPAAAAPGSASRNGHTLSASNATDLVVAGETITVTGTGYDPAKGYYVALCQVPDDYSYGTTPTPCLGGDGQGGSGVGPSAWVTNTPIGTNPSVPIAADGSFTAQIHVRQAGGNLDCAQVTCAIVTRRDHWGLSDRSFDVFIPASWS</sequence>
<dbReference type="InterPro" id="IPR027273">
    <property type="entry name" value="Neocarzinostatin-like"/>
</dbReference>
<reference evidence="3" key="1">
    <citation type="submission" date="2016-10" db="EMBL/GenBank/DDBJ databases">
        <authorList>
            <person name="Varghese N."/>
            <person name="Submissions S."/>
        </authorList>
    </citation>
    <scope>NUCLEOTIDE SEQUENCE [LARGE SCALE GENOMIC DNA]</scope>
    <source>
        <strain evidence="3">DSM 44796</strain>
    </source>
</reference>
<evidence type="ECO:0000313" key="2">
    <source>
        <dbReference type="EMBL" id="SDL29286.1"/>
    </source>
</evidence>
<dbReference type="AlphaFoldDB" id="A0A1G9IW23"/>
<protein>
    <recommendedName>
        <fullName evidence="4">Neocarzinostatin family protein</fullName>
    </recommendedName>
</protein>
<dbReference type="SUPFAM" id="SSF49319">
    <property type="entry name" value="Actinoxanthin-like"/>
    <property type="match status" value="1"/>
</dbReference>
<evidence type="ECO:0000256" key="1">
    <source>
        <dbReference type="SAM" id="SignalP"/>
    </source>
</evidence>
<dbReference type="Gene3D" id="2.60.40.230">
    <property type="entry name" value="Neocarzinostatin-like"/>
    <property type="match status" value="1"/>
</dbReference>
<feature type="chain" id="PRO_5011736020" description="Neocarzinostatin family protein" evidence="1">
    <location>
        <begin position="25"/>
        <end position="165"/>
    </location>
</feature>
<organism evidence="2 3">
    <name type="scientific">Lentzea albidocapillata subsp. violacea</name>
    <dbReference type="NCBI Taxonomy" id="128104"/>
    <lineage>
        <taxon>Bacteria</taxon>
        <taxon>Bacillati</taxon>
        <taxon>Actinomycetota</taxon>
        <taxon>Actinomycetes</taxon>
        <taxon>Pseudonocardiales</taxon>
        <taxon>Pseudonocardiaceae</taxon>
        <taxon>Lentzea</taxon>
    </lineage>
</organism>
<keyword evidence="1" id="KW-0732">Signal</keyword>
<name>A0A1G9IW23_9PSEU</name>
<dbReference type="EMBL" id="FNET01000010">
    <property type="protein sequence ID" value="SDL29286.1"/>
    <property type="molecule type" value="Genomic_DNA"/>
</dbReference>
<dbReference type="InterPro" id="IPR010916">
    <property type="entry name" value="TonB_box_CS"/>
</dbReference>
<gene>
    <name evidence="2" type="ORF">SAMN04488074_11061</name>
</gene>
<proteinExistence type="predicted"/>
<evidence type="ECO:0000313" key="3">
    <source>
        <dbReference type="Proteomes" id="UP000199682"/>
    </source>
</evidence>
<accession>A0A1G9IW23</accession>
<feature type="signal peptide" evidence="1">
    <location>
        <begin position="1"/>
        <end position="24"/>
    </location>
</feature>
<dbReference type="PROSITE" id="PS00430">
    <property type="entry name" value="TONB_DEPENDENT_REC_1"/>
    <property type="match status" value="1"/>
</dbReference>